<proteinExistence type="predicted"/>
<comment type="caution">
    <text evidence="1">The sequence shown here is derived from an EMBL/GenBank/DDBJ whole genome shotgun (WGS) entry which is preliminary data.</text>
</comment>
<keyword evidence="2" id="KW-1185">Reference proteome</keyword>
<organism evidence="1 2">
    <name type="scientific">Eumeta variegata</name>
    <name type="common">Bagworm moth</name>
    <name type="synonym">Eumeta japonica</name>
    <dbReference type="NCBI Taxonomy" id="151549"/>
    <lineage>
        <taxon>Eukaryota</taxon>
        <taxon>Metazoa</taxon>
        <taxon>Ecdysozoa</taxon>
        <taxon>Arthropoda</taxon>
        <taxon>Hexapoda</taxon>
        <taxon>Insecta</taxon>
        <taxon>Pterygota</taxon>
        <taxon>Neoptera</taxon>
        <taxon>Endopterygota</taxon>
        <taxon>Lepidoptera</taxon>
        <taxon>Glossata</taxon>
        <taxon>Ditrysia</taxon>
        <taxon>Tineoidea</taxon>
        <taxon>Psychidae</taxon>
        <taxon>Oiketicinae</taxon>
        <taxon>Eumeta</taxon>
    </lineage>
</organism>
<dbReference type="Proteomes" id="UP000299102">
    <property type="component" value="Unassembled WGS sequence"/>
</dbReference>
<reference evidence="1 2" key="1">
    <citation type="journal article" date="2019" name="Commun. Biol.">
        <title>The bagworm genome reveals a unique fibroin gene that provides high tensile strength.</title>
        <authorList>
            <person name="Kono N."/>
            <person name="Nakamura H."/>
            <person name="Ohtoshi R."/>
            <person name="Tomita M."/>
            <person name="Numata K."/>
            <person name="Arakawa K."/>
        </authorList>
    </citation>
    <scope>NUCLEOTIDE SEQUENCE [LARGE SCALE GENOMIC DNA]</scope>
</reference>
<dbReference type="AlphaFoldDB" id="A0A4C1Z899"/>
<protein>
    <submittedName>
        <fullName evidence="1">Uncharacterized protein</fullName>
    </submittedName>
</protein>
<gene>
    <name evidence="1" type="ORF">EVAR_55428_1</name>
</gene>
<dbReference type="EMBL" id="BGZK01001591">
    <property type="protein sequence ID" value="GBP82877.1"/>
    <property type="molecule type" value="Genomic_DNA"/>
</dbReference>
<evidence type="ECO:0000313" key="2">
    <source>
        <dbReference type="Proteomes" id="UP000299102"/>
    </source>
</evidence>
<evidence type="ECO:0000313" key="1">
    <source>
        <dbReference type="EMBL" id="GBP82877.1"/>
    </source>
</evidence>
<accession>A0A4C1Z899</accession>
<sequence length="134" mass="15132">MRTHGDPTPDECYGKFRNAPNSVYHLIRMYRETTVTGNIQRSGHAMSKVDVVFFPYSEKTLKEIVVDKVTTSRTGGLIVLQGTVQEVRLDLSYIVIGRLADWLGSRTCYCSTRRSNALKNCPSIILLFIITDSQ</sequence>
<name>A0A4C1Z899_EUMVA</name>